<evidence type="ECO:0000256" key="9">
    <source>
        <dbReference type="ARBA" id="ARBA00023316"/>
    </source>
</evidence>
<dbReference type="PANTHER" id="PTHR43024:SF1">
    <property type="entry name" value="UDP-N-ACETYLMURAMOYL-TRIPEPTIDE--D-ALANYL-D-ALANINE LIGASE"/>
    <property type="match status" value="1"/>
</dbReference>
<dbReference type="EC" id="6.3.2.10" evidence="10 11"/>
<keyword evidence="7 10" id="KW-0573">Peptidoglycan synthesis</keyword>
<evidence type="ECO:0000256" key="3">
    <source>
        <dbReference type="ARBA" id="ARBA00022618"/>
    </source>
</evidence>
<dbReference type="Pfam" id="PF02875">
    <property type="entry name" value="Mur_ligase_C"/>
    <property type="match status" value="1"/>
</dbReference>
<evidence type="ECO:0000256" key="8">
    <source>
        <dbReference type="ARBA" id="ARBA00023306"/>
    </source>
</evidence>
<organism evidence="15 16">
    <name type="scientific">Colwellia marinimaniae</name>
    <dbReference type="NCBI Taxonomy" id="1513592"/>
    <lineage>
        <taxon>Bacteria</taxon>
        <taxon>Pseudomonadati</taxon>
        <taxon>Pseudomonadota</taxon>
        <taxon>Gammaproteobacteria</taxon>
        <taxon>Alteromonadales</taxon>
        <taxon>Colwelliaceae</taxon>
        <taxon>Colwellia</taxon>
    </lineage>
</organism>
<feature type="binding site" evidence="10">
    <location>
        <begin position="122"/>
        <end position="128"/>
    </location>
    <ligand>
        <name>ATP</name>
        <dbReference type="ChEBI" id="CHEBI:30616"/>
    </ligand>
</feature>
<proteinExistence type="inferred from homology"/>
<dbReference type="Proteomes" id="UP000197068">
    <property type="component" value="Unassembled WGS sequence"/>
</dbReference>
<dbReference type="NCBIfam" id="TIGR01143">
    <property type="entry name" value="murF"/>
    <property type="match status" value="1"/>
</dbReference>
<dbReference type="RefSeq" id="WP_057182503.1">
    <property type="nucleotide sequence ID" value="NZ_BDQM01000001.1"/>
</dbReference>
<comment type="pathway">
    <text evidence="10 11">Cell wall biogenesis; peptidoglycan biosynthesis.</text>
</comment>
<evidence type="ECO:0000256" key="12">
    <source>
        <dbReference type="SAM" id="MobiDB-lite"/>
    </source>
</evidence>
<evidence type="ECO:0000259" key="13">
    <source>
        <dbReference type="Pfam" id="PF02875"/>
    </source>
</evidence>
<evidence type="ECO:0000256" key="7">
    <source>
        <dbReference type="ARBA" id="ARBA00022984"/>
    </source>
</evidence>
<dbReference type="EMBL" id="BDQM01000001">
    <property type="protein sequence ID" value="GAW94506.1"/>
    <property type="molecule type" value="Genomic_DNA"/>
</dbReference>
<dbReference type="InterPro" id="IPR005863">
    <property type="entry name" value="UDP-N-AcMur_synth"/>
</dbReference>
<dbReference type="HAMAP" id="MF_02019">
    <property type="entry name" value="MurF"/>
    <property type="match status" value="1"/>
</dbReference>
<comment type="catalytic activity">
    <reaction evidence="10 11">
        <text>D-alanyl-D-alanine + UDP-N-acetyl-alpha-D-muramoyl-L-alanyl-gamma-D-glutamyl-meso-2,6-diaminopimelate + ATP = UDP-N-acetyl-alpha-D-muramoyl-L-alanyl-gamma-D-glutamyl-meso-2,6-diaminopimeloyl-D-alanyl-D-alanine + ADP + phosphate + H(+)</text>
        <dbReference type="Rhea" id="RHEA:28374"/>
        <dbReference type="ChEBI" id="CHEBI:15378"/>
        <dbReference type="ChEBI" id="CHEBI:30616"/>
        <dbReference type="ChEBI" id="CHEBI:43474"/>
        <dbReference type="ChEBI" id="CHEBI:57822"/>
        <dbReference type="ChEBI" id="CHEBI:61386"/>
        <dbReference type="ChEBI" id="CHEBI:83905"/>
        <dbReference type="ChEBI" id="CHEBI:456216"/>
        <dbReference type="EC" id="6.3.2.10"/>
    </reaction>
</comment>
<evidence type="ECO:0000256" key="2">
    <source>
        <dbReference type="ARBA" id="ARBA00022598"/>
    </source>
</evidence>
<evidence type="ECO:0000313" key="15">
    <source>
        <dbReference type="EMBL" id="GAW94506.1"/>
    </source>
</evidence>
<feature type="domain" description="Mur ligase central" evidence="14">
    <location>
        <begin position="120"/>
        <end position="313"/>
    </location>
</feature>
<evidence type="ECO:0000256" key="1">
    <source>
        <dbReference type="ARBA" id="ARBA00022490"/>
    </source>
</evidence>
<sequence length="524" mass="56504">MIVISLPTLAEITAGQLIVAANNTSLSIDDLVIDDLVTDSRAIDKNSAKICAFLALKGPNFDGHRFAQQVIEQGCQLLIVDHHLSEVIDTAQLVVSDTRIALGEIAAYVKKELAPKTVAITGSSGKTTVKEMVAAILSRLGKVLATQGNFNNDIGVPLTLLRLDSSHDFAVIEMGANHLGEIAYTTALTQPDVAVINNIAAAHLEGFGDLCGVARAKGEIFSGLGEHGVALYNQDSQYSDKWQWRLEGKAVRTFSCINSSPEGKAHCYSENVNLDENGYATFTLKTTQGSCEIHLTVPGKHNVCNAVAAACIALEFGASLDDICLGLAKMQPVKGRLNLYQLHDKKTACHIKLIDDSYNANLESAKAAAQLLSSYPGKKILILGDMAELGTDARSYHQELGEFAKSLQLNTLLSLGVLSQSASDAFAKDNDQSEQSQHFSQRAELMAHLLTMLNQQLSAGQQDIAILVKGSRSAHMEHVVTEITHWFEQMNSQESPNQAMNVSKENNASENMNASKNQCKEGKA</sequence>
<keyword evidence="16" id="KW-1185">Reference proteome</keyword>
<evidence type="ECO:0000256" key="11">
    <source>
        <dbReference type="RuleBase" id="RU004136"/>
    </source>
</evidence>
<feature type="region of interest" description="Disordered" evidence="12">
    <location>
        <begin position="492"/>
        <end position="524"/>
    </location>
</feature>
<dbReference type="Gene3D" id="3.40.1390.10">
    <property type="entry name" value="MurE/MurF, N-terminal domain"/>
    <property type="match status" value="1"/>
</dbReference>
<evidence type="ECO:0000256" key="5">
    <source>
        <dbReference type="ARBA" id="ARBA00022840"/>
    </source>
</evidence>
<evidence type="ECO:0000256" key="6">
    <source>
        <dbReference type="ARBA" id="ARBA00022960"/>
    </source>
</evidence>
<comment type="similarity">
    <text evidence="10">Belongs to the MurCDEF family. MurF subfamily.</text>
</comment>
<reference evidence="15 16" key="1">
    <citation type="submission" date="2017-06" db="EMBL/GenBank/DDBJ databases">
        <title>Whole Genome Sequences of Colwellia marinimaniae MTCD1.</title>
        <authorList>
            <person name="Kusumoto H."/>
            <person name="Inoue M."/>
            <person name="Tanikawa K."/>
            <person name="Maeji H."/>
            <person name="Cameron J.H."/>
            <person name="Bartlett D.H."/>
        </authorList>
    </citation>
    <scope>NUCLEOTIDE SEQUENCE [LARGE SCALE GENOMIC DNA]</scope>
    <source>
        <strain evidence="15 16">MTCD1</strain>
    </source>
</reference>
<dbReference type="SUPFAM" id="SSF63418">
    <property type="entry name" value="MurE/MurF N-terminal domain"/>
    <property type="match status" value="1"/>
</dbReference>
<evidence type="ECO:0000256" key="4">
    <source>
        <dbReference type="ARBA" id="ARBA00022741"/>
    </source>
</evidence>
<keyword evidence="3 10" id="KW-0132">Cell division</keyword>
<dbReference type="InterPro" id="IPR013221">
    <property type="entry name" value="Mur_ligase_cen"/>
</dbReference>
<dbReference type="GO" id="GO:0047480">
    <property type="term" value="F:UDP-N-acetylmuramoyl-tripeptide-D-alanyl-D-alanine ligase activity"/>
    <property type="evidence" value="ECO:0007669"/>
    <property type="project" value="UniProtKB-EC"/>
</dbReference>
<evidence type="ECO:0000259" key="14">
    <source>
        <dbReference type="Pfam" id="PF08245"/>
    </source>
</evidence>
<gene>
    <name evidence="10 15" type="primary">murF</name>
    <name evidence="15" type="ORF">MTCD1_00102</name>
</gene>
<dbReference type="InterPro" id="IPR035911">
    <property type="entry name" value="MurE/MurF_N"/>
</dbReference>
<dbReference type="InterPro" id="IPR051046">
    <property type="entry name" value="MurCDEF_CellWall_CoF430Synth"/>
</dbReference>
<comment type="caution">
    <text evidence="15">The sequence shown here is derived from an EMBL/GenBank/DDBJ whole genome shotgun (WGS) entry which is preliminary data.</text>
</comment>
<dbReference type="InterPro" id="IPR036615">
    <property type="entry name" value="Mur_ligase_C_dom_sf"/>
</dbReference>
<evidence type="ECO:0000256" key="10">
    <source>
        <dbReference type="HAMAP-Rule" id="MF_02019"/>
    </source>
</evidence>
<feature type="compositionally biased region" description="Polar residues" evidence="12">
    <location>
        <begin position="492"/>
        <end position="517"/>
    </location>
</feature>
<keyword evidence="9 10" id="KW-0961">Cell wall biogenesis/degradation</keyword>
<dbReference type="Gene3D" id="3.90.190.20">
    <property type="entry name" value="Mur ligase, C-terminal domain"/>
    <property type="match status" value="1"/>
</dbReference>
<dbReference type="Gene3D" id="3.40.1190.10">
    <property type="entry name" value="Mur-like, catalytic domain"/>
    <property type="match status" value="1"/>
</dbReference>
<feature type="domain" description="Mur ligase C-terminal" evidence="13">
    <location>
        <begin position="349"/>
        <end position="472"/>
    </location>
</feature>
<keyword evidence="4 10" id="KW-0547">Nucleotide-binding</keyword>
<dbReference type="InterPro" id="IPR036565">
    <property type="entry name" value="Mur-like_cat_sf"/>
</dbReference>
<name>A0ABQ0MQ63_9GAMM</name>
<dbReference type="PANTHER" id="PTHR43024">
    <property type="entry name" value="UDP-N-ACETYLMURAMOYL-TRIPEPTIDE--D-ALANYL-D-ALANINE LIGASE"/>
    <property type="match status" value="1"/>
</dbReference>
<comment type="function">
    <text evidence="10 11">Involved in cell wall formation. Catalyzes the final step in the synthesis of UDP-N-acetylmuramoyl-pentapeptide, the precursor of murein.</text>
</comment>
<protein>
    <recommendedName>
        <fullName evidence="10 11">UDP-N-acetylmuramoyl-tripeptide--D-alanyl-D-alanine ligase</fullName>
        <ecNumber evidence="10 11">6.3.2.10</ecNumber>
    </recommendedName>
    <alternativeName>
        <fullName evidence="10">D-alanyl-D-alanine-adding enzyme</fullName>
    </alternativeName>
</protein>
<evidence type="ECO:0000313" key="16">
    <source>
        <dbReference type="Proteomes" id="UP000197068"/>
    </source>
</evidence>
<keyword evidence="8 10" id="KW-0131">Cell cycle</keyword>
<keyword evidence="2 10" id="KW-0436">Ligase</keyword>
<dbReference type="InterPro" id="IPR004101">
    <property type="entry name" value="Mur_ligase_C"/>
</dbReference>
<comment type="subcellular location">
    <subcellularLocation>
        <location evidence="10 11">Cytoplasm</location>
    </subcellularLocation>
</comment>
<keyword evidence="6 10" id="KW-0133">Cell shape</keyword>
<keyword evidence="5 10" id="KW-0067">ATP-binding</keyword>
<keyword evidence="1 10" id="KW-0963">Cytoplasm</keyword>
<dbReference type="SUPFAM" id="SSF53244">
    <property type="entry name" value="MurD-like peptide ligases, peptide-binding domain"/>
    <property type="match status" value="1"/>
</dbReference>
<dbReference type="SUPFAM" id="SSF53623">
    <property type="entry name" value="MurD-like peptide ligases, catalytic domain"/>
    <property type="match status" value="1"/>
</dbReference>
<accession>A0ABQ0MQ63</accession>
<dbReference type="Pfam" id="PF08245">
    <property type="entry name" value="Mur_ligase_M"/>
    <property type="match status" value="1"/>
</dbReference>